<proteinExistence type="predicted"/>
<dbReference type="EMBL" id="FP929128">
    <property type="protein sequence ID" value="CBX96159.1"/>
    <property type="molecule type" value="Genomic_DNA"/>
</dbReference>
<feature type="compositionally biased region" description="Basic and acidic residues" evidence="2">
    <location>
        <begin position="100"/>
        <end position="117"/>
    </location>
</feature>
<name>E4ZXR4_LEPMJ</name>
<keyword evidence="4" id="KW-1185">Reference proteome</keyword>
<reference evidence="4" key="1">
    <citation type="journal article" date="2011" name="Nat. Commun.">
        <title>Effector diversification within compartments of the Leptosphaeria maculans genome affected by Repeat-Induced Point mutations.</title>
        <authorList>
            <person name="Rouxel T."/>
            <person name="Grandaubert J."/>
            <person name="Hane J.K."/>
            <person name="Hoede C."/>
            <person name="van de Wouw A.P."/>
            <person name="Couloux A."/>
            <person name="Dominguez V."/>
            <person name="Anthouard V."/>
            <person name="Bally P."/>
            <person name="Bourras S."/>
            <person name="Cozijnsen A.J."/>
            <person name="Ciuffetti L.M."/>
            <person name="Degrave A."/>
            <person name="Dilmaghani A."/>
            <person name="Duret L."/>
            <person name="Fudal I."/>
            <person name="Goodwin S.B."/>
            <person name="Gout L."/>
            <person name="Glaser N."/>
            <person name="Linglin J."/>
            <person name="Kema G.H.J."/>
            <person name="Lapalu N."/>
            <person name="Lawrence C.B."/>
            <person name="May K."/>
            <person name="Meyer M."/>
            <person name="Ollivier B."/>
            <person name="Poulain J."/>
            <person name="Schoch C.L."/>
            <person name="Simon A."/>
            <person name="Spatafora J.W."/>
            <person name="Stachowiak A."/>
            <person name="Turgeon B.G."/>
            <person name="Tyler B.M."/>
            <person name="Vincent D."/>
            <person name="Weissenbach J."/>
            <person name="Amselem J."/>
            <person name="Quesneville H."/>
            <person name="Oliver R.P."/>
            <person name="Wincker P."/>
            <person name="Balesdent M.-H."/>
            <person name="Howlett B.J."/>
        </authorList>
    </citation>
    <scope>NUCLEOTIDE SEQUENCE [LARGE SCALE GENOMIC DNA]</scope>
    <source>
        <strain evidence="4">JN3 / isolate v23.1.3 / race Av1-4-5-6-7-8</strain>
    </source>
</reference>
<protein>
    <submittedName>
        <fullName evidence="3">Uncharacterized protein</fullName>
    </submittedName>
</protein>
<feature type="region of interest" description="Disordered" evidence="2">
    <location>
        <begin position="1"/>
        <end position="126"/>
    </location>
</feature>
<organism evidence="4">
    <name type="scientific">Leptosphaeria maculans (strain JN3 / isolate v23.1.3 / race Av1-4-5-6-7-8)</name>
    <name type="common">Blackleg fungus</name>
    <name type="synonym">Phoma lingam</name>
    <dbReference type="NCBI Taxonomy" id="985895"/>
    <lineage>
        <taxon>Eukaryota</taxon>
        <taxon>Fungi</taxon>
        <taxon>Dikarya</taxon>
        <taxon>Ascomycota</taxon>
        <taxon>Pezizomycotina</taxon>
        <taxon>Dothideomycetes</taxon>
        <taxon>Pleosporomycetidae</taxon>
        <taxon>Pleosporales</taxon>
        <taxon>Pleosporineae</taxon>
        <taxon>Leptosphaeriaceae</taxon>
        <taxon>Plenodomus</taxon>
        <taxon>Plenodomus lingam/Leptosphaeria maculans species complex</taxon>
    </lineage>
</organism>
<evidence type="ECO:0000256" key="1">
    <source>
        <dbReference type="SAM" id="Coils"/>
    </source>
</evidence>
<dbReference type="VEuPathDB" id="FungiDB:LEMA_P110780.1"/>
<evidence type="ECO:0000256" key="2">
    <source>
        <dbReference type="SAM" id="MobiDB-lite"/>
    </source>
</evidence>
<evidence type="ECO:0000313" key="3">
    <source>
        <dbReference type="EMBL" id="CBX96159.1"/>
    </source>
</evidence>
<feature type="region of interest" description="Disordered" evidence="2">
    <location>
        <begin position="157"/>
        <end position="182"/>
    </location>
</feature>
<keyword evidence="1" id="KW-0175">Coiled coil</keyword>
<feature type="region of interest" description="Disordered" evidence="2">
    <location>
        <begin position="211"/>
        <end position="298"/>
    </location>
</feature>
<feature type="coiled-coil region" evidence="1">
    <location>
        <begin position="472"/>
        <end position="521"/>
    </location>
</feature>
<sequence>MGLALAPVPYAKPSMKADQSNAAVSSHSSAEAGAMSKPVPSAAAFGASLLNHARSGQSHPNPAGVTAKPDHGKLKRPSFIAEASQREPANRGDVYAIQHSPEKQALHVQDKADHDQKAQPYHSSPADAQFEATAKIPPSSSPAIVATGQSRVIRQSTKQGKMQLQPTTKPRATNNSVAAVERSPKIKVHDTCESRAVNAYPVRRSEPQVRIPLRKRRVPETIETDAVAPTHSAETGDQSQDEGYRTTQLKARSDSTRKRKVNFASEVSTNDLISSAPNPVETLSAEESKKPTSKGKVQHYAPGTTVTIENVFAFLDRERRSGACRIGYGNTIKRIYDDYYTALMQDESTLDTVREATDAIRQVIEEMRSEVQQDARFAINVDAYAHLFRELVLHLKITYEWLCAREIIITDSLDAMRIVTPFMLDMLSLIDAMVQWSVSVPRRSHRGRAIKEVDSHLAAPLHTVCEAHITRLKQLEAVEERYQEIRNIHRQQRELAEERQREEAEERQRELDALARKQKRHRRWQDLHIARMQCEPDPFRRRQLAITPLEDLEERDANGVKFDRLRVFKQRSSPSFHQAAIHSSQRLWTDDQAIALLETVQRHAGPTLYEKIFQSQCRPGGMLRDFTVADIVAKVSWIRSSWRKLHQEKGWEAPEWVAVLPGSP</sequence>
<evidence type="ECO:0000313" key="4">
    <source>
        <dbReference type="Proteomes" id="UP000002668"/>
    </source>
</evidence>
<feature type="compositionally biased region" description="Polar residues" evidence="2">
    <location>
        <begin position="157"/>
        <end position="177"/>
    </location>
</feature>
<dbReference type="Proteomes" id="UP000002668">
    <property type="component" value="Genome"/>
</dbReference>
<feature type="compositionally biased region" description="Polar residues" evidence="2">
    <location>
        <begin position="17"/>
        <end position="29"/>
    </location>
</feature>
<dbReference type="STRING" id="985895.E4ZXR4"/>
<dbReference type="AlphaFoldDB" id="E4ZXR4"/>
<feature type="compositionally biased region" description="Polar residues" evidence="2">
    <location>
        <begin position="265"/>
        <end position="277"/>
    </location>
</feature>
<dbReference type="eggNOG" id="ENOG502T521">
    <property type="taxonomic scope" value="Eukaryota"/>
</dbReference>
<gene>
    <name evidence="3" type="ORF">LEMA_P110780.1</name>
</gene>
<dbReference type="HOGENOM" id="CLU_368408_0_0_1"/>
<dbReference type="OrthoDB" id="3939134at2759"/>
<dbReference type="InParanoid" id="E4ZXR4"/>
<accession>E4ZXR4</accession>